<name>A0ABP4UYA9_9ACTN</name>
<dbReference type="EMBL" id="BAAANY010000038">
    <property type="protein sequence ID" value="GAA1712673.1"/>
    <property type="molecule type" value="Genomic_DNA"/>
</dbReference>
<evidence type="ECO:0000256" key="5">
    <source>
        <dbReference type="ARBA" id="ARBA00023002"/>
    </source>
</evidence>
<dbReference type="PANTHER" id="PTHR43742:SF10">
    <property type="entry name" value="TRIMETHYLAMINE-N-OXIDE REDUCTASE 2"/>
    <property type="match status" value="1"/>
</dbReference>
<dbReference type="Proteomes" id="UP001500618">
    <property type="component" value="Unassembled WGS sequence"/>
</dbReference>
<comment type="cofactor">
    <cofactor evidence="1">
        <name>Mo-bis(molybdopterin guanine dinucleotide)</name>
        <dbReference type="ChEBI" id="CHEBI:60539"/>
    </cofactor>
</comment>
<evidence type="ECO:0000313" key="8">
    <source>
        <dbReference type="EMBL" id="GAA1712673.1"/>
    </source>
</evidence>
<evidence type="ECO:0000256" key="1">
    <source>
        <dbReference type="ARBA" id="ARBA00001942"/>
    </source>
</evidence>
<dbReference type="InterPro" id="IPR050612">
    <property type="entry name" value="Prok_Mopterin_Oxidored"/>
</dbReference>
<dbReference type="Gene3D" id="3.40.50.740">
    <property type="match status" value="1"/>
</dbReference>
<keyword evidence="9" id="KW-1185">Reference proteome</keyword>
<dbReference type="InterPro" id="IPR041954">
    <property type="entry name" value="CT_DMSOR/BSOR/TMAOR"/>
</dbReference>
<gene>
    <name evidence="8" type="ORF">GCM10009765_72180</name>
</gene>
<comment type="similarity">
    <text evidence="2">Belongs to the prokaryotic molybdopterin-containing oxidoreductase family.</text>
</comment>
<reference evidence="9" key="1">
    <citation type="journal article" date="2019" name="Int. J. Syst. Evol. Microbiol.">
        <title>The Global Catalogue of Microorganisms (GCM) 10K type strain sequencing project: providing services to taxonomists for standard genome sequencing and annotation.</title>
        <authorList>
            <consortium name="The Broad Institute Genomics Platform"/>
            <consortium name="The Broad Institute Genome Sequencing Center for Infectious Disease"/>
            <person name="Wu L."/>
            <person name="Ma J."/>
        </authorList>
    </citation>
    <scope>NUCLEOTIDE SEQUENCE [LARGE SCALE GENOMIC DNA]</scope>
    <source>
        <strain evidence="9">JCM 14718</strain>
    </source>
</reference>
<dbReference type="Gene3D" id="3.90.55.10">
    <property type="entry name" value="Dimethylsulfoxide Reductase, domain 3"/>
    <property type="match status" value="1"/>
</dbReference>
<protein>
    <submittedName>
        <fullName evidence="8">Molybdopterin guanine dinucleotide-containing S/N-oxide reductase</fullName>
    </submittedName>
</protein>
<dbReference type="PANTHER" id="PTHR43742">
    <property type="entry name" value="TRIMETHYLAMINE-N-OXIDE REDUCTASE"/>
    <property type="match status" value="1"/>
</dbReference>
<organism evidence="8 9">
    <name type="scientific">Fodinicola feengrottensis</name>
    <dbReference type="NCBI Taxonomy" id="435914"/>
    <lineage>
        <taxon>Bacteria</taxon>
        <taxon>Bacillati</taxon>
        <taxon>Actinomycetota</taxon>
        <taxon>Actinomycetes</taxon>
        <taxon>Mycobacteriales</taxon>
        <taxon>Fodinicola</taxon>
    </lineage>
</organism>
<evidence type="ECO:0000256" key="3">
    <source>
        <dbReference type="ARBA" id="ARBA00022505"/>
    </source>
</evidence>
<feature type="domain" description="Molybdopterin dinucleotide-binding" evidence="7">
    <location>
        <begin position="495"/>
        <end position="609"/>
    </location>
</feature>
<feature type="domain" description="Molybdopterin oxidoreductase" evidence="6">
    <location>
        <begin position="3"/>
        <end position="378"/>
    </location>
</feature>
<dbReference type="SUPFAM" id="SSF53706">
    <property type="entry name" value="Formate dehydrogenase/DMSO reductase, domains 1-3"/>
    <property type="match status" value="1"/>
</dbReference>
<dbReference type="Gene3D" id="3.40.228.10">
    <property type="entry name" value="Dimethylsulfoxide Reductase, domain 2"/>
    <property type="match status" value="1"/>
</dbReference>
<evidence type="ECO:0000259" key="7">
    <source>
        <dbReference type="Pfam" id="PF01568"/>
    </source>
</evidence>
<accession>A0ABP4UYA9</accession>
<proteinExistence type="inferred from homology"/>
<dbReference type="InterPro" id="IPR006657">
    <property type="entry name" value="MoPterin_dinucl-bd_dom"/>
</dbReference>
<sequence>MHRFLNSIGGYTRSVNNYSNAASEVTLPRILGPAGGHQVFRQGMSWKTIAANTDLIVAFGGVRRSNLAVAPGGLSEHRIGSELSALHNVEVVSISPLADDAASELNARWVPTIPGTDVAIMLAMTWVLVTEGLADRSFVDRYVAGADMVEKYLTGGVAKTPEWAAELSGVPADEIRTLARRMASCRTLVTTSWSLQRIQYGEQSLWAGLTLAAYLGQIGLPGRGFGHGYGSIGDAGKPLSGPLPTLRQGRNEVSDFIPCARIVDMLERPGESGDFNGHRLSYPDTRLIYWVGGNPFHHHQDLQRLTRALAKPDTIVVHEPFWTGMAKHADIVLPATLTIERDDMGAGRGDPYLIAMKQVVPPVGQARDDYDIFGDLASRLGVYQEFTERRDSAAWLRKLYGNWQQSWRRRGHEVPDFDVFWETGNIRLPGLREPDPPLADFVADPDKHPLNTPSGRIEIFSETVAGFGYADCPGHAAWLEPEEWLGSELAQRFPLHLIANQPARKLHSQLDMGAHSMAGKTHGRERVRVHPTDCASRGLSDGDVVRIFNDRGSCLAAVESTVDVRVGVVQLSTGAWYDPSRPDIATCIHGNPNVLTTDRGTSSLAQGCTGQHALVEISRYTGELPAVAAFDPPSFAGCVAERRS</sequence>
<keyword evidence="3" id="KW-0500">Molybdenum</keyword>
<keyword evidence="5" id="KW-0560">Oxidoreductase</keyword>
<dbReference type="InterPro" id="IPR009010">
    <property type="entry name" value="Asp_de-COase-like_dom_sf"/>
</dbReference>
<comment type="caution">
    <text evidence="8">The sequence shown here is derived from an EMBL/GenBank/DDBJ whole genome shotgun (WGS) entry which is preliminary data.</text>
</comment>
<evidence type="ECO:0000259" key="6">
    <source>
        <dbReference type="Pfam" id="PF00384"/>
    </source>
</evidence>
<dbReference type="Gene3D" id="2.40.40.20">
    <property type="match status" value="1"/>
</dbReference>
<evidence type="ECO:0000256" key="2">
    <source>
        <dbReference type="ARBA" id="ARBA00010312"/>
    </source>
</evidence>
<dbReference type="InterPro" id="IPR006656">
    <property type="entry name" value="Mopterin_OxRdtase"/>
</dbReference>
<dbReference type="CDD" id="cd02793">
    <property type="entry name" value="MopB_CT_DMSOR-BSOR-TMAOR"/>
    <property type="match status" value="1"/>
</dbReference>
<evidence type="ECO:0000313" key="9">
    <source>
        <dbReference type="Proteomes" id="UP001500618"/>
    </source>
</evidence>
<dbReference type="Pfam" id="PF00384">
    <property type="entry name" value="Molybdopterin"/>
    <property type="match status" value="1"/>
</dbReference>
<dbReference type="SUPFAM" id="SSF50692">
    <property type="entry name" value="ADC-like"/>
    <property type="match status" value="1"/>
</dbReference>
<dbReference type="Pfam" id="PF01568">
    <property type="entry name" value="Molydop_binding"/>
    <property type="match status" value="1"/>
</dbReference>
<keyword evidence="4" id="KW-0479">Metal-binding</keyword>
<evidence type="ECO:0000256" key="4">
    <source>
        <dbReference type="ARBA" id="ARBA00022723"/>
    </source>
</evidence>